<name>M0IF58_9EURY</name>
<feature type="transmembrane region" description="Helical" evidence="1">
    <location>
        <begin position="259"/>
        <end position="279"/>
    </location>
</feature>
<dbReference type="EMBL" id="AOLN01000013">
    <property type="protein sequence ID" value="ELZ94074.1"/>
    <property type="molecule type" value="Genomic_DNA"/>
</dbReference>
<comment type="caution">
    <text evidence="2">The sequence shown here is derived from an EMBL/GenBank/DDBJ whole genome shotgun (WGS) entry which is preliminary data.</text>
</comment>
<keyword evidence="1" id="KW-0472">Membrane</keyword>
<evidence type="ECO:0000313" key="3">
    <source>
        <dbReference type="Proteomes" id="UP000011550"/>
    </source>
</evidence>
<dbReference type="InterPro" id="IPR058440">
    <property type="entry name" value="DUF8127"/>
</dbReference>
<feature type="transmembrane region" description="Helical" evidence="1">
    <location>
        <begin position="230"/>
        <end position="247"/>
    </location>
</feature>
<gene>
    <name evidence="2" type="ORF">C440_10653</name>
</gene>
<keyword evidence="1" id="KW-1133">Transmembrane helix</keyword>
<organism evidence="2 3">
    <name type="scientific">Haloferax mucosum ATCC BAA-1512</name>
    <dbReference type="NCBI Taxonomy" id="662479"/>
    <lineage>
        <taxon>Archaea</taxon>
        <taxon>Methanobacteriati</taxon>
        <taxon>Methanobacteriota</taxon>
        <taxon>Stenosarchaea group</taxon>
        <taxon>Halobacteria</taxon>
        <taxon>Halobacteriales</taxon>
        <taxon>Haloferacaceae</taxon>
        <taxon>Haloferax</taxon>
    </lineage>
</organism>
<dbReference type="OrthoDB" id="275608at2157"/>
<proteinExistence type="predicted"/>
<protein>
    <submittedName>
        <fullName evidence="2">Uncharacterized protein</fullName>
    </submittedName>
</protein>
<feature type="transmembrane region" description="Helical" evidence="1">
    <location>
        <begin position="291"/>
        <end position="324"/>
    </location>
</feature>
<accession>M0IF58</accession>
<evidence type="ECO:0000256" key="1">
    <source>
        <dbReference type="SAM" id="Phobius"/>
    </source>
</evidence>
<dbReference type="PATRIC" id="fig|662479.7.peg.2158"/>
<dbReference type="STRING" id="662479.C440_10653"/>
<keyword evidence="1" id="KW-0812">Transmembrane</keyword>
<dbReference type="AlphaFoldDB" id="M0IF58"/>
<dbReference type="Pfam" id="PF26448">
    <property type="entry name" value="DUF8127"/>
    <property type="match status" value="1"/>
</dbReference>
<evidence type="ECO:0000313" key="2">
    <source>
        <dbReference type="EMBL" id="ELZ94074.1"/>
    </source>
</evidence>
<feature type="transmembrane region" description="Helical" evidence="1">
    <location>
        <begin position="191"/>
        <end position="218"/>
    </location>
</feature>
<dbReference type="Proteomes" id="UP000011550">
    <property type="component" value="Unassembled WGS sequence"/>
</dbReference>
<dbReference type="RefSeq" id="WP_008320437.1">
    <property type="nucleotide sequence ID" value="NZ_AOLN01000013.1"/>
</dbReference>
<sequence length="345" mass="36696">MVPLKRLAAVVALLLVGVLITQSISVAGELQTTYVSEEVSAETSPELVAAHDSDIVSLSRYVNGTSKLEAPVETAAETGIFDGQIESEAYMALDDIDEGAEFAVYDGQYYRLSLNVSGDPVSATIRLSPTDWETVSQAAAEPAANASTDVQETIDEDSVDVGSFVDQGLFSRGGTYYLVYPENIGAAYGKLFSAIGAFLFNPVGWAYVITGLGLLIAFRNRSTVRPLDRKMALAVIPGTLLALWLETTFAGSGSLSMRYVLTPASGVVAAFGLFAGFCLRRRAWKPLVAGSVILPIVVIGVNTLLLGVFGAIFSVLFGLFIGWFGSLPLVLYGYVFATEPDETPV</sequence>
<reference evidence="2 3" key="1">
    <citation type="journal article" date="2014" name="PLoS Genet.">
        <title>Phylogenetically driven sequencing of extremely halophilic archaea reveals strategies for static and dynamic osmo-response.</title>
        <authorList>
            <person name="Becker E.A."/>
            <person name="Seitzer P.M."/>
            <person name="Tritt A."/>
            <person name="Larsen D."/>
            <person name="Krusor M."/>
            <person name="Yao A.I."/>
            <person name="Wu D."/>
            <person name="Madern D."/>
            <person name="Eisen J.A."/>
            <person name="Darling A.E."/>
            <person name="Facciotti M.T."/>
        </authorList>
    </citation>
    <scope>NUCLEOTIDE SEQUENCE [LARGE SCALE GENOMIC DNA]</scope>
    <source>
        <strain evidence="2 3">ATCC BAA-1512</strain>
    </source>
</reference>
<keyword evidence="3" id="KW-1185">Reference proteome</keyword>